<organism evidence="2 3">
    <name type="scientific">Candidozyma auris</name>
    <name type="common">Yeast</name>
    <name type="synonym">Candida auris</name>
    <dbReference type="NCBI Taxonomy" id="498019"/>
    <lineage>
        <taxon>Eukaryota</taxon>
        <taxon>Fungi</taxon>
        <taxon>Dikarya</taxon>
        <taxon>Ascomycota</taxon>
        <taxon>Saccharomycotina</taxon>
        <taxon>Pichiomycetes</taxon>
        <taxon>Metschnikowiaceae</taxon>
        <taxon>Candidozyma</taxon>
    </lineage>
</organism>
<reference evidence="3" key="1">
    <citation type="journal article" date="2015" name="BMC Genomics">
        <title>Draft genome of a commonly misdiagnosed multidrug resistant pathogen Candida auris.</title>
        <authorList>
            <person name="Chatterjee S."/>
            <person name="Alampalli S.V."/>
            <person name="Nageshan R.K."/>
            <person name="Chettiar S.T."/>
            <person name="Joshi S."/>
            <person name="Tatu U.S."/>
        </authorList>
    </citation>
    <scope>NUCLEOTIDE SEQUENCE [LARGE SCALE GENOMIC DNA]</scope>
    <source>
        <strain evidence="3">6684</strain>
    </source>
</reference>
<feature type="transmembrane region" description="Helical" evidence="1">
    <location>
        <begin position="15"/>
        <end position="38"/>
    </location>
</feature>
<evidence type="ECO:0000256" key="1">
    <source>
        <dbReference type="SAM" id="Phobius"/>
    </source>
</evidence>
<evidence type="ECO:0000313" key="2">
    <source>
        <dbReference type="EMBL" id="KND96496.1"/>
    </source>
</evidence>
<keyword evidence="1" id="KW-0472">Membrane</keyword>
<dbReference type="VEuPathDB" id="FungiDB:QG37_07235"/>
<dbReference type="AlphaFoldDB" id="A0A0L0NQT3"/>
<evidence type="ECO:0000313" key="3">
    <source>
        <dbReference type="Proteomes" id="UP000037122"/>
    </source>
</evidence>
<dbReference type="Proteomes" id="UP000037122">
    <property type="component" value="Unassembled WGS sequence"/>
</dbReference>
<sequence length="39" mass="4154">MAIVIGGLVSDLEGILIFLAGFVWFSLAELCAVGTDWIL</sequence>
<gene>
    <name evidence="2" type="ORF">QG37_07235</name>
</gene>
<dbReference type="EMBL" id="LGST01000055">
    <property type="protein sequence ID" value="KND96496.1"/>
    <property type="molecule type" value="Genomic_DNA"/>
</dbReference>
<keyword evidence="1" id="KW-1133">Transmembrane helix</keyword>
<keyword evidence="1" id="KW-0812">Transmembrane</keyword>
<accession>A0A0L0NQT3</accession>
<proteinExistence type="predicted"/>
<name>A0A0L0NQT3_CANAR</name>
<comment type="caution">
    <text evidence="2">The sequence shown here is derived from an EMBL/GenBank/DDBJ whole genome shotgun (WGS) entry which is preliminary data.</text>
</comment>
<protein>
    <submittedName>
        <fullName evidence="2">Uncharacterized protein</fullName>
    </submittedName>
</protein>